<organism evidence="3 4">
    <name type="scientific">Akanthomyces lecanii RCEF 1005</name>
    <dbReference type="NCBI Taxonomy" id="1081108"/>
    <lineage>
        <taxon>Eukaryota</taxon>
        <taxon>Fungi</taxon>
        <taxon>Dikarya</taxon>
        <taxon>Ascomycota</taxon>
        <taxon>Pezizomycotina</taxon>
        <taxon>Sordariomycetes</taxon>
        <taxon>Hypocreomycetidae</taxon>
        <taxon>Hypocreales</taxon>
        <taxon>Cordycipitaceae</taxon>
        <taxon>Akanthomyces</taxon>
        <taxon>Cordyceps confragosa</taxon>
    </lineage>
</organism>
<dbReference type="EMBL" id="AZHF01000002">
    <property type="protein sequence ID" value="OAA78833.1"/>
    <property type="molecule type" value="Genomic_DNA"/>
</dbReference>
<gene>
    <name evidence="3" type="ORF">LEL_02319</name>
</gene>
<dbReference type="STRING" id="1081108.A0A162K9F2"/>
<feature type="compositionally biased region" description="Polar residues" evidence="1">
    <location>
        <begin position="103"/>
        <end position="114"/>
    </location>
</feature>
<dbReference type="InterPro" id="IPR001810">
    <property type="entry name" value="F-box_dom"/>
</dbReference>
<sequence length="534" mass="59161">MEPNDSAAAESPNETVILLRLPPELLENISALLPNSDIKSLRQACSGLCKLVHLRLTRVFLSPDPRNIKVFRAIAEHDDHRHAIREIIYDDARLKTSWLTTHLRTDEQQQSPGTATEEDEEELTPWERYRLRTEPPRSACAPSAAPSTGSARLRAVESGADEAALAYGLARFPNLARVTVTPAAHGFLHAPLYQTPMIRALPAGFNYAVPRGWPCVALASLADTSAWVPDADTTPAQVAAVRSCWRGLRLVLRQLAEEIEVQRQQLVVPELVMDVHGLNTGLNPHMFAQATTPDYAHLQTILAQPGFRRLDLPLMLGGLVVERWACLANGFFRGLLAKARDLEHFRLAGDAEEGPSATVPAGSTKHCPLARVLPVSRWKRLRHFGLYRIPVQVNDLLAVLTSLPESLRSVELSFLLFADKDATGYRGLLEEMRTRLRWHERQSVYRPKVLIGLPVMGAKQPGRGIWLGKEISAFLYGDGPNPFATSASVATYGMGVMKDEFEPEYERPHVDHAEMVRLGYHAPLAGDDQDQPAA</sequence>
<name>A0A162K9F2_CORDF</name>
<accession>A0A162K9F2</accession>
<proteinExistence type="predicted"/>
<evidence type="ECO:0000313" key="3">
    <source>
        <dbReference type="EMBL" id="OAA78833.1"/>
    </source>
</evidence>
<dbReference type="Proteomes" id="UP000076881">
    <property type="component" value="Unassembled WGS sequence"/>
</dbReference>
<feature type="domain" description="F-box" evidence="2">
    <location>
        <begin position="15"/>
        <end position="63"/>
    </location>
</feature>
<evidence type="ECO:0000259" key="2">
    <source>
        <dbReference type="PROSITE" id="PS50181"/>
    </source>
</evidence>
<comment type="caution">
    <text evidence="3">The sequence shown here is derived from an EMBL/GenBank/DDBJ whole genome shotgun (WGS) entry which is preliminary data.</text>
</comment>
<keyword evidence="4" id="KW-1185">Reference proteome</keyword>
<dbReference type="OrthoDB" id="5422579at2759"/>
<feature type="region of interest" description="Disordered" evidence="1">
    <location>
        <begin position="103"/>
        <end position="124"/>
    </location>
</feature>
<dbReference type="PROSITE" id="PS50181">
    <property type="entry name" value="FBOX"/>
    <property type="match status" value="1"/>
</dbReference>
<evidence type="ECO:0000313" key="4">
    <source>
        <dbReference type="Proteomes" id="UP000076881"/>
    </source>
</evidence>
<protein>
    <submittedName>
        <fullName evidence="3">F-box domain, cyclin-like protein</fullName>
    </submittedName>
</protein>
<reference evidence="3 4" key="1">
    <citation type="journal article" date="2016" name="Genome Biol. Evol.">
        <title>Divergent and convergent evolution of fungal pathogenicity.</title>
        <authorList>
            <person name="Shang Y."/>
            <person name="Xiao G."/>
            <person name="Zheng P."/>
            <person name="Cen K."/>
            <person name="Zhan S."/>
            <person name="Wang C."/>
        </authorList>
    </citation>
    <scope>NUCLEOTIDE SEQUENCE [LARGE SCALE GENOMIC DNA]</scope>
    <source>
        <strain evidence="3 4">RCEF 1005</strain>
    </source>
</reference>
<dbReference type="AlphaFoldDB" id="A0A162K9F2"/>
<evidence type="ECO:0000256" key="1">
    <source>
        <dbReference type="SAM" id="MobiDB-lite"/>
    </source>
</evidence>